<dbReference type="EMBL" id="CP039375">
    <property type="protein sequence ID" value="QCD66060.1"/>
    <property type="molecule type" value="Genomic_DNA"/>
</dbReference>
<name>A0A4D6KD62_9EURY</name>
<evidence type="ECO:0000313" key="1">
    <source>
        <dbReference type="EMBL" id="QCD66060.1"/>
    </source>
</evidence>
<dbReference type="Proteomes" id="UP000297053">
    <property type="component" value="Chromosome"/>
</dbReference>
<dbReference type="Pfam" id="PF20126">
    <property type="entry name" value="TumE"/>
    <property type="match status" value="1"/>
</dbReference>
<gene>
    <name evidence="1" type="ORF">E5139_10560</name>
</gene>
<dbReference type="OMA" id="RWECRWD"/>
<dbReference type="InterPro" id="IPR045397">
    <property type="entry name" value="TumE-like"/>
</dbReference>
<sequence>MTPPTGPSGTTGPPDRQTLRLLEKHLRDDPLVAATSFEPSTHELRSLRAELDADRYPVSVVDTHLDVRWFVSGDFSFHYNETHDSGRWECRWDRHPNEHNARLHFHRPPDGNAVETLSLEDTHPLDLYSIVLGAVEERIDHLWEDSTESD</sequence>
<dbReference type="AlphaFoldDB" id="A0A4D6KD62"/>
<proteinExistence type="predicted"/>
<reference evidence="1 2" key="1">
    <citation type="submission" date="2019-04" db="EMBL/GenBank/DDBJ databases">
        <title>Complete genome sequence of Arthrobacter sp. ZXY-2 associated with effective atrazine degradation and salt adaptation.</title>
        <authorList>
            <person name="Zhao X."/>
        </authorList>
    </citation>
    <scope>NUCLEOTIDE SEQUENCE [LARGE SCALE GENOMIC DNA]</scope>
    <source>
        <strain evidence="2">ZP60</strain>
    </source>
</reference>
<reference evidence="1 2" key="2">
    <citation type="submission" date="2019-04" db="EMBL/GenBank/DDBJ databases">
        <authorList>
            <person name="Yang S."/>
            <person name="Wei W."/>
        </authorList>
    </citation>
    <scope>NUCLEOTIDE SEQUENCE [LARGE SCALE GENOMIC DNA]</scope>
    <source>
        <strain evidence="2">ZP60</strain>
    </source>
</reference>
<evidence type="ECO:0000313" key="2">
    <source>
        <dbReference type="Proteomes" id="UP000297053"/>
    </source>
</evidence>
<organism evidence="1 2">
    <name type="scientific">Halomicrobium mukohataei</name>
    <dbReference type="NCBI Taxonomy" id="57705"/>
    <lineage>
        <taxon>Archaea</taxon>
        <taxon>Methanobacteriati</taxon>
        <taxon>Methanobacteriota</taxon>
        <taxon>Stenosarchaea group</taxon>
        <taxon>Halobacteria</taxon>
        <taxon>Halobacteriales</taxon>
        <taxon>Haloarculaceae</taxon>
        <taxon>Halomicrobium</taxon>
    </lineage>
</organism>
<protein>
    <submittedName>
        <fullName evidence="1">Uncharacterized protein</fullName>
    </submittedName>
</protein>
<accession>A0A4D6KD62</accession>
<dbReference type="GeneID" id="96090383"/>
<dbReference type="KEGG" id="halz:E5139_10560"/>
<dbReference type="RefSeq" id="WP_015762443.1">
    <property type="nucleotide sequence ID" value="NZ_CP039375.1"/>
</dbReference>